<gene>
    <name evidence="2" type="ORF">PTSG_05070</name>
</gene>
<name>F2U9F6_SALR5</name>
<dbReference type="RefSeq" id="XP_004994389.1">
    <property type="nucleotide sequence ID" value="XM_004994332.1"/>
</dbReference>
<organism evidence="3">
    <name type="scientific">Salpingoeca rosetta (strain ATCC 50818 / BSB-021)</name>
    <dbReference type="NCBI Taxonomy" id="946362"/>
    <lineage>
        <taxon>Eukaryota</taxon>
        <taxon>Choanoflagellata</taxon>
        <taxon>Craspedida</taxon>
        <taxon>Salpingoecidae</taxon>
        <taxon>Salpingoeca</taxon>
    </lineage>
</organism>
<proteinExistence type="predicted"/>
<dbReference type="AlphaFoldDB" id="F2U9F6"/>
<evidence type="ECO:0000313" key="3">
    <source>
        <dbReference type="Proteomes" id="UP000007799"/>
    </source>
</evidence>
<feature type="region of interest" description="Disordered" evidence="1">
    <location>
        <begin position="1"/>
        <end position="90"/>
    </location>
</feature>
<protein>
    <submittedName>
        <fullName evidence="2">Uncharacterized protein</fullName>
    </submittedName>
</protein>
<reference evidence="2" key="1">
    <citation type="submission" date="2009-08" db="EMBL/GenBank/DDBJ databases">
        <title>Annotation of Salpingoeca rosetta.</title>
        <authorList>
            <consortium name="The Broad Institute Genome Sequencing Platform"/>
            <person name="Russ C."/>
            <person name="Cuomo C."/>
            <person name="Burger G."/>
            <person name="Gray M.W."/>
            <person name="Holland P.W.H."/>
            <person name="King N."/>
            <person name="Lang F.B.F."/>
            <person name="Roger A.J."/>
            <person name="Ruiz-Trillo I."/>
            <person name="Young S.K."/>
            <person name="Zeng Q."/>
            <person name="Gargeya S."/>
            <person name="Alvarado L."/>
            <person name="Berlin A."/>
            <person name="Chapman S.B."/>
            <person name="Chen Z."/>
            <person name="Freedman E."/>
            <person name="Gellesch M."/>
            <person name="Goldberg J."/>
            <person name="Griggs A."/>
            <person name="Gujja S."/>
            <person name="Heilman E."/>
            <person name="Heiman D."/>
            <person name="Howarth C."/>
            <person name="Mehta T."/>
            <person name="Neiman D."/>
            <person name="Pearson M."/>
            <person name="Roberts A."/>
            <person name="Saif S."/>
            <person name="Shea T."/>
            <person name="Shenoy N."/>
            <person name="Sisk P."/>
            <person name="Stolte C."/>
            <person name="Sykes S."/>
            <person name="White J."/>
            <person name="Yandava C."/>
            <person name="Haas B."/>
            <person name="Nusbaum C."/>
            <person name="Birren B."/>
        </authorList>
    </citation>
    <scope>NUCLEOTIDE SEQUENCE [LARGE SCALE GENOMIC DNA]</scope>
    <source>
        <strain evidence="2">ATCC 50818</strain>
    </source>
</reference>
<feature type="region of interest" description="Disordered" evidence="1">
    <location>
        <begin position="113"/>
        <end position="160"/>
    </location>
</feature>
<keyword evidence="3" id="KW-1185">Reference proteome</keyword>
<feature type="compositionally biased region" description="Polar residues" evidence="1">
    <location>
        <begin position="1"/>
        <end position="17"/>
    </location>
</feature>
<evidence type="ECO:0000313" key="2">
    <source>
        <dbReference type="EMBL" id="EGD73359.1"/>
    </source>
</evidence>
<dbReference type="InParanoid" id="F2U9F6"/>
<accession>F2U9F6</accession>
<dbReference type="KEGG" id="sre:PTSG_05070"/>
<dbReference type="EMBL" id="GL832965">
    <property type="protein sequence ID" value="EGD73359.1"/>
    <property type="molecule type" value="Genomic_DNA"/>
</dbReference>
<dbReference type="Proteomes" id="UP000007799">
    <property type="component" value="Unassembled WGS sequence"/>
</dbReference>
<evidence type="ECO:0000256" key="1">
    <source>
        <dbReference type="SAM" id="MobiDB-lite"/>
    </source>
</evidence>
<dbReference type="GeneID" id="16074970"/>
<feature type="compositionally biased region" description="Basic and acidic residues" evidence="1">
    <location>
        <begin position="54"/>
        <end position="89"/>
    </location>
</feature>
<sequence length="160" mass="17892">MDQSTRSQQKLDANLSVNKARDLKHGTPDLISHGGTKIEGSSTLKSEHPPVAPEPRKDVGRRQQLREQRARERAMKEIEERDQKVKSLDEVPAPEPVKLVSAREALAATLQPKGETSYLKEEPTTLWSTKTGQVPGMTATVPGGTFRRQNNFTRPDREDQ</sequence>